<proteinExistence type="predicted"/>
<comment type="caution">
    <text evidence="1">The sequence shown here is derived from an EMBL/GenBank/DDBJ whole genome shotgun (WGS) entry which is preliminary data.</text>
</comment>
<reference evidence="1" key="1">
    <citation type="submission" date="2020-02" db="EMBL/GenBank/DDBJ databases">
        <title>Genome sequencing of the panga catfish, Pangasius djambal.</title>
        <authorList>
            <person name="Wen M."/>
            <person name="Zahm M."/>
            <person name="Roques C."/>
            <person name="Cabau C."/>
            <person name="Klopp C."/>
            <person name="Donnadieu C."/>
            <person name="Jouanno E."/>
            <person name="Avarre J.-C."/>
            <person name="Campet M."/>
            <person name="Ha T."/>
            <person name="Dugue R."/>
            <person name="Lampietro C."/>
            <person name="Louis A."/>
            <person name="Herpin A."/>
            <person name="Echchiki A."/>
            <person name="Berthelot C."/>
            <person name="Parey E."/>
            <person name="Roest-Crollius H."/>
            <person name="Braasch I."/>
            <person name="Postlethwait J.H."/>
            <person name="Bobe J."/>
            <person name="Montfort J."/>
            <person name="Bouchez O."/>
            <person name="Begum T."/>
            <person name="Schartl M."/>
            <person name="Gustiano R."/>
            <person name="Guiguen Y."/>
        </authorList>
    </citation>
    <scope>NUCLEOTIDE SEQUENCE</scope>
    <source>
        <strain evidence="1">Pdj_M5554</strain>
    </source>
</reference>
<evidence type="ECO:0000313" key="1">
    <source>
        <dbReference type="EMBL" id="MCJ8747186.1"/>
    </source>
</evidence>
<evidence type="ECO:0000313" key="2">
    <source>
        <dbReference type="Proteomes" id="UP000830395"/>
    </source>
</evidence>
<dbReference type="Proteomes" id="UP000830395">
    <property type="component" value="Chromosome 25"/>
</dbReference>
<sequence length="84" mass="9276">MPSYGYWAAVSISKGLSLGRGSACVFTDSPSDPPAQCSPRQRRRRSRIGRLTLDGLRFFPCSGGKPQLFHDTMNPSFGIRGRKE</sequence>
<organism evidence="1 2">
    <name type="scientific">Pangasius djambal</name>
    <dbReference type="NCBI Taxonomy" id="1691987"/>
    <lineage>
        <taxon>Eukaryota</taxon>
        <taxon>Metazoa</taxon>
        <taxon>Chordata</taxon>
        <taxon>Craniata</taxon>
        <taxon>Vertebrata</taxon>
        <taxon>Euteleostomi</taxon>
        <taxon>Actinopterygii</taxon>
        <taxon>Neopterygii</taxon>
        <taxon>Teleostei</taxon>
        <taxon>Ostariophysi</taxon>
        <taxon>Siluriformes</taxon>
        <taxon>Pangasiidae</taxon>
        <taxon>Pangasius</taxon>
    </lineage>
</organism>
<keyword evidence="2" id="KW-1185">Reference proteome</keyword>
<gene>
    <name evidence="1" type="ORF">PDJAM_G00150500</name>
</gene>
<accession>A0ACC5ZGL9</accession>
<name>A0ACC5ZGL9_9TELE</name>
<protein>
    <submittedName>
        <fullName evidence="1">Uncharacterized protein</fullName>
    </submittedName>
</protein>
<dbReference type="EMBL" id="CM040999">
    <property type="protein sequence ID" value="MCJ8747186.1"/>
    <property type="molecule type" value="Genomic_DNA"/>
</dbReference>